<comment type="similarity">
    <text evidence="10">Belongs to the KAR5 family.</text>
</comment>
<feature type="chain" id="PRO_5046575055" evidence="13">
    <location>
        <begin position="23"/>
        <end position="1503"/>
    </location>
</feature>
<accession>A0ABQ0LUN9</accession>
<feature type="compositionally biased region" description="Polar residues" evidence="12">
    <location>
        <begin position="503"/>
        <end position="518"/>
    </location>
</feature>
<dbReference type="Pfam" id="PF13923">
    <property type="entry name" value="zf-C3HC4_2"/>
    <property type="match status" value="1"/>
</dbReference>
<dbReference type="EMBL" id="DF848767">
    <property type="protein sequence ID" value="GAT54795.1"/>
    <property type="molecule type" value="Genomic_DNA"/>
</dbReference>
<feature type="region of interest" description="Disordered" evidence="12">
    <location>
        <begin position="455"/>
        <end position="525"/>
    </location>
</feature>
<proteinExistence type="inferred from homology"/>
<reference evidence="18" key="1">
    <citation type="submission" date="2014-09" db="EMBL/GenBank/DDBJ databases">
        <title>Genome sequence of the luminous mushroom Mycena chlorophos for searching fungal bioluminescence genes.</title>
        <authorList>
            <person name="Tanaka Y."/>
            <person name="Kasuga D."/>
            <person name="Oba Y."/>
            <person name="Hase S."/>
            <person name="Sato K."/>
            <person name="Oba Y."/>
            <person name="Sakakibara Y."/>
        </authorList>
    </citation>
    <scope>NUCLEOTIDE SEQUENCE</scope>
</reference>
<keyword evidence="2" id="KW-0808">Transferase</keyword>
<evidence type="ECO:0000259" key="14">
    <source>
        <dbReference type="PROSITE" id="PS50089"/>
    </source>
</evidence>
<dbReference type="Pfam" id="PF00076">
    <property type="entry name" value="RRM_1"/>
    <property type="match status" value="1"/>
</dbReference>
<evidence type="ECO:0000259" key="17">
    <source>
        <dbReference type="PROSITE" id="PS51873"/>
    </source>
</evidence>
<evidence type="ECO:0000256" key="4">
    <source>
        <dbReference type="ARBA" id="ARBA00022737"/>
    </source>
</evidence>
<feature type="compositionally biased region" description="Basic and acidic residues" evidence="12">
    <location>
        <begin position="471"/>
        <end position="488"/>
    </location>
</feature>
<evidence type="ECO:0000256" key="11">
    <source>
        <dbReference type="SAM" id="Coils"/>
    </source>
</evidence>
<dbReference type="PANTHER" id="PTHR22770">
    <property type="entry name" value="UBIQUITIN CONJUGATING ENZYME 7 INTERACTING PROTEIN-RELATED"/>
    <property type="match status" value="1"/>
</dbReference>
<evidence type="ECO:0000256" key="3">
    <source>
        <dbReference type="ARBA" id="ARBA00022723"/>
    </source>
</evidence>
<gene>
    <name evidence="18" type="ORF">MCHLO_11620</name>
</gene>
<feature type="domain" description="RRM" evidence="15">
    <location>
        <begin position="834"/>
        <end position="922"/>
    </location>
</feature>
<dbReference type="PROSITE" id="PS50102">
    <property type="entry name" value="RRM"/>
    <property type="match status" value="1"/>
</dbReference>
<dbReference type="InterPro" id="IPR041367">
    <property type="entry name" value="Znf-CCCH_4"/>
</dbReference>
<dbReference type="Gene3D" id="3.30.70.330">
    <property type="match status" value="1"/>
</dbReference>
<dbReference type="CDD" id="cd20335">
    <property type="entry name" value="BRcat_RBR"/>
    <property type="match status" value="1"/>
</dbReference>
<dbReference type="Pfam" id="PF04163">
    <property type="entry name" value="Tht1"/>
    <property type="match status" value="1"/>
</dbReference>
<feature type="zinc finger region" description="C3H1-type" evidence="9">
    <location>
        <begin position="556"/>
        <end position="583"/>
    </location>
</feature>
<feature type="zinc finger region" description="C3H1-type" evidence="9">
    <location>
        <begin position="756"/>
        <end position="783"/>
    </location>
</feature>
<evidence type="ECO:0000256" key="12">
    <source>
        <dbReference type="SAM" id="MobiDB-lite"/>
    </source>
</evidence>
<dbReference type="InterPro" id="IPR051628">
    <property type="entry name" value="LUBAC_E3_Ligases"/>
</dbReference>
<evidence type="ECO:0000256" key="1">
    <source>
        <dbReference type="ARBA" id="ARBA00004906"/>
    </source>
</evidence>
<dbReference type="Gene3D" id="3.30.40.10">
    <property type="entry name" value="Zinc/RING finger domain, C3HC4 (zinc finger)"/>
    <property type="match status" value="1"/>
</dbReference>
<dbReference type="InterPro" id="IPR012677">
    <property type="entry name" value="Nucleotide-bd_a/b_plait_sf"/>
</dbReference>
<evidence type="ECO:0000256" key="13">
    <source>
        <dbReference type="SAM" id="SignalP"/>
    </source>
</evidence>
<keyword evidence="10" id="KW-0539">Nucleus</keyword>
<dbReference type="Gene3D" id="4.10.1000.10">
    <property type="entry name" value="Zinc finger, CCCH-type"/>
    <property type="match status" value="1"/>
</dbReference>
<dbReference type="InterPro" id="IPR044066">
    <property type="entry name" value="TRIAD_supradom"/>
</dbReference>
<sequence length="1503" mass="167118">MTSPLLLFVLFFLPSTPSALWAKRLPPSSPSSPSKLELAALNANHDALDKYSKRPDCFRRVAARIRLRCEDLETDEDERVSAAIAMTVCEVATATHYSLPLECVSFAVDAEPPRNLNHGECVDALSRSAQFWSSYSGYLREVPQLCFAFRRWNDIDTARDIYRNSTMEASKLMHWILTRSSLEEQALAAWEMKLDELERNTRRLDDISNLLNGVLDIAAPRMEAELIRILHLFREELVRSQQNVQSQNARMIDLFGTELQLVTHQHVMSLSAIGTALQLQLDETFNASLASFAMDAQETLHLTLVTREHLKHIALYMNSMEQNITRLSERISASAVLLEQSSQDIQTIREAQDVAAESASKLSMTLERLNDATHDSLDKLNSSASQIIGNLTTPHFPRFELIRLAQLFVPILLPVSTTCGCFLCCPLPSRSDCTCCAQLFVFSRFHLPSFANTAPHGPHHGMNQSRSRQPGQREGRRKADAWDCEGRGYPRGCADPTLPFTGPTPSQATTADQDTPRLSTPAHALAPSQTWAVDQDLRSIQDEKPLVALGRNVKVAQEEEVCWLFLQKRCHYGRQCRYRHTITPQTPAPLRESNSAPFQHPLPPRHTPNLPPRLMPKVKLPPSEYLSDAYKSQAFSMTLSEHDSGPPVVRLRPTSRPFLPSTRLPQTNSFRTNMFDETLRNVEQTEPWGVATTEKAWEATCKVVDETPIWDPRTDDKLWVDASLSSDDSSTDTSSTRAESFSSPRYLQPRRTFPRANPQETCRNWLRNACRNGPNCRYLHGYPASAPSIVPPAQPPPETAQVEPPIVLTMHDHTRVTVGVGFEISDVTTGVENPWVVLGNIPRQTKAPAIRKLLDAHGIVEDIKMPTTTTGKDAMVVKARFSSNAEAVRATAALDGTTFLHSTISARIPVNSRSGTVSISDTSLRIQWEAPQRVAYGGYASLDEAKKVIAAAKTTPCGDYMVQAAVYEGVPSVGIVTVKFTSLPPDATEQLLHRLGPPPGDVMWERANYLSLQPALDGIRVLLRGQDGFRDLEVLPPPYSNGLIRAWARFSSSNGARRAADFIHGRKPPFTGKKKIYARHIQSLEYSLPVDEYTKHAALIERLRIATLGGHAQNVNVRHLSPQLAQIKLSSESVQELGLLKSEFEKILRGEVLREDGVGVWDSFFARDAGVAFLRQVENSTGARIEVDDVRRSVKLFGIPATRAAARKAVLKQLGDLKGQQRRSIRILGQAFNVFMAMHFTPLCRKFGAENVLVDLWEGRVTFHGGDELYTAGTEAIHQAQQSVSGSRNLTGCPVCLNKYVSPVTLSACRHTWCRACLSQYLLASIDNRHFPLKCLGDGGKCNIPISLTSAKQVLAPHEFNMVVDAALSSYVSTHAKELHHCPSPDCLQIYRTGPRGTVVQCPACLVRICAFCHVEAHDGFSCAEQDAGSRLFKEWVAEHDVKNCPGCDVPIERDEGCHHVTCSQCRTHICWQCLRTFPNGDGIYQHMRAEHGGIGLAEFDAQ</sequence>
<dbReference type="Pfam" id="PF18044">
    <property type="entry name" value="zf-CCCH_4"/>
    <property type="match status" value="1"/>
</dbReference>
<keyword evidence="4" id="KW-0677">Repeat</keyword>
<feature type="region of interest" description="Disordered" evidence="12">
    <location>
        <begin position="639"/>
        <end position="667"/>
    </location>
</feature>
<dbReference type="InterPro" id="IPR013087">
    <property type="entry name" value="Znf_C2H2_type"/>
</dbReference>
<feature type="compositionally biased region" description="Low complexity" evidence="12">
    <location>
        <begin position="725"/>
        <end position="736"/>
    </location>
</feature>
<dbReference type="CDD" id="cd22585">
    <property type="entry name" value="Rcat_RBR_DEAH12-like"/>
    <property type="match status" value="1"/>
</dbReference>
<feature type="region of interest" description="Disordered" evidence="12">
    <location>
        <begin position="723"/>
        <end position="754"/>
    </location>
</feature>
<dbReference type="PROSITE" id="PS50089">
    <property type="entry name" value="ZF_RING_2"/>
    <property type="match status" value="1"/>
</dbReference>
<evidence type="ECO:0000256" key="2">
    <source>
        <dbReference type="ARBA" id="ARBA00022679"/>
    </source>
</evidence>
<comment type="function">
    <text evidence="10">Required for nuclear membrane fusion during karyogamy.</text>
</comment>
<feature type="domain" description="C3H1-type" evidence="16">
    <location>
        <begin position="556"/>
        <end position="583"/>
    </location>
</feature>
<evidence type="ECO:0000256" key="10">
    <source>
        <dbReference type="RuleBase" id="RU368082"/>
    </source>
</evidence>
<comment type="pathway">
    <text evidence="1">Protein modification; protein ubiquitination.</text>
</comment>
<dbReference type="InterPro" id="IPR002867">
    <property type="entry name" value="IBR_dom"/>
</dbReference>
<evidence type="ECO:0000256" key="9">
    <source>
        <dbReference type="PROSITE-ProRule" id="PRU00723"/>
    </source>
</evidence>
<dbReference type="Pfam" id="PF22191">
    <property type="entry name" value="IBR_1"/>
    <property type="match status" value="1"/>
</dbReference>
<feature type="compositionally biased region" description="Pro residues" evidence="12">
    <location>
        <begin position="600"/>
        <end position="613"/>
    </location>
</feature>
<keyword evidence="10" id="KW-0256">Endoplasmic reticulum</keyword>
<dbReference type="Gene3D" id="1.20.120.1750">
    <property type="match status" value="1"/>
</dbReference>
<evidence type="ECO:0000256" key="7">
    <source>
        <dbReference type="ARBA" id="ARBA00022833"/>
    </source>
</evidence>
<keyword evidence="5 9" id="KW-0863">Zinc-finger</keyword>
<dbReference type="InterPro" id="IPR007292">
    <property type="entry name" value="Nuclear_fusion_Kar5"/>
</dbReference>
<dbReference type="PANTHER" id="PTHR22770:SF13">
    <property type="entry name" value="RING-TYPE DOMAIN-CONTAINING PROTEIN"/>
    <property type="match status" value="1"/>
</dbReference>
<keyword evidence="7 9" id="KW-0862">Zinc</keyword>
<feature type="domain" description="C3H1-type" evidence="16">
    <location>
        <begin position="756"/>
        <end position="783"/>
    </location>
</feature>
<evidence type="ECO:0000259" key="15">
    <source>
        <dbReference type="PROSITE" id="PS50102"/>
    </source>
</evidence>
<evidence type="ECO:0000313" key="18">
    <source>
        <dbReference type="EMBL" id="GAT54795.1"/>
    </source>
</evidence>
<keyword evidence="8" id="KW-0694">RNA-binding</keyword>
<organism evidence="18 19">
    <name type="scientific">Mycena chlorophos</name>
    <name type="common">Agaric fungus</name>
    <name type="synonym">Agaricus chlorophos</name>
    <dbReference type="NCBI Taxonomy" id="658473"/>
    <lineage>
        <taxon>Eukaryota</taxon>
        <taxon>Fungi</taxon>
        <taxon>Dikarya</taxon>
        <taxon>Basidiomycota</taxon>
        <taxon>Agaricomycotina</taxon>
        <taxon>Agaricomycetes</taxon>
        <taxon>Agaricomycetidae</taxon>
        <taxon>Agaricales</taxon>
        <taxon>Marasmiineae</taxon>
        <taxon>Mycenaceae</taxon>
        <taxon>Mycena</taxon>
    </lineage>
</organism>
<feature type="domain" description="RING-type" evidence="17">
    <location>
        <begin position="1289"/>
        <end position="1501"/>
    </location>
</feature>
<keyword evidence="10 13" id="KW-0732">Signal</keyword>
<evidence type="ECO:0000259" key="16">
    <source>
        <dbReference type="PROSITE" id="PS50103"/>
    </source>
</evidence>
<dbReference type="InterPro" id="IPR035979">
    <property type="entry name" value="RBD_domain_sf"/>
</dbReference>
<dbReference type="SUPFAM" id="SSF57850">
    <property type="entry name" value="RING/U-box"/>
    <property type="match status" value="2"/>
</dbReference>
<feature type="domain" description="RING-type" evidence="14">
    <location>
        <begin position="1293"/>
        <end position="1335"/>
    </location>
</feature>
<protein>
    <submittedName>
        <fullName evidence="18">RING finger protein</fullName>
    </submittedName>
</protein>
<name>A0ABQ0LUN9_MYCCL</name>
<dbReference type="InterPro" id="IPR013083">
    <property type="entry name" value="Znf_RING/FYVE/PHD"/>
</dbReference>
<keyword evidence="11" id="KW-0175">Coiled coil</keyword>
<evidence type="ECO:0000313" key="19">
    <source>
        <dbReference type="Proteomes" id="UP000815677"/>
    </source>
</evidence>
<feature type="coiled-coil region" evidence="11">
    <location>
        <begin position="180"/>
        <end position="207"/>
    </location>
</feature>
<dbReference type="SMART" id="SM00356">
    <property type="entry name" value="ZnF_C3H1"/>
    <property type="match status" value="2"/>
</dbReference>
<feature type="signal peptide" evidence="13">
    <location>
        <begin position="1"/>
        <end position="22"/>
    </location>
</feature>
<keyword evidence="19" id="KW-1185">Reference proteome</keyword>
<evidence type="ECO:0000256" key="8">
    <source>
        <dbReference type="PROSITE-ProRule" id="PRU00176"/>
    </source>
</evidence>
<feature type="region of interest" description="Disordered" evidence="12">
    <location>
        <begin position="586"/>
        <end position="613"/>
    </location>
</feature>
<dbReference type="CDD" id="cd00590">
    <property type="entry name" value="RRM_SF"/>
    <property type="match status" value="1"/>
</dbReference>
<evidence type="ECO:0000256" key="5">
    <source>
        <dbReference type="ARBA" id="ARBA00022771"/>
    </source>
</evidence>
<evidence type="ECO:0000256" key="6">
    <source>
        <dbReference type="ARBA" id="ARBA00022786"/>
    </source>
</evidence>
<comment type="subcellular location">
    <subcellularLocation>
        <location evidence="10">Endoplasmic reticulum membrane</location>
    </subcellularLocation>
    <subcellularLocation>
        <location evidence="10">Nucleus membrane</location>
    </subcellularLocation>
</comment>
<dbReference type="SUPFAM" id="SSF54928">
    <property type="entry name" value="RNA-binding domain, RBD"/>
    <property type="match status" value="1"/>
</dbReference>
<dbReference type="PROSITE" id="PS51873">
    <property type="entry name" value="TRIAD"/>
    <property type="match status" value="1"/>
</dbReference>
<dbReference type="Pfam" id="PF01485">
    <property type="entry name" value="IBR"/>
    <property type="match status" value="1"/>
</dbReference>
<dbReference type="PROSITE" id="PS50103">
    <property type="entry name" value="ZF_C3H1"/>
    <property type="match status" value="2"/>
</dbReference>
<keyword evidence="6" id="KW-0833">Ubl conjugation pathway</keyword>
<dbReference type="InterPro" id="IPR000571">
    <property type="entry name" value="Znf_CCCH"/>
</dbReference>
<dbReference type="InterPro" id="IPR000504">
    <property type="entry name" value="RRM_dom"/>
</dbReference>
<dbReference type="PROSITE" id="PS00028">
    <property type="entry name" value="ZINC_FINGER_C2H2_1"/>
    <property type="match status" value="1"/>
</dbReference>
<dbReference type="InterPro" id="IPR001841">
    <property type="entry name" value="Znf_RING"/>
</dbReference>
<keyword evidence="3 9" id="KW-0479">Metal-binding</keyword>
<dbReference type="Proteomes" id="UP000815677">
    <property type="component" value="Unassembled WGS sequence"/>
</dbReference>
<keyword evidence="10" id="KW-0415">Karyogamy</keyword>
<dbReference type="SMART" id="SM00647">
    <property type="entry name" value="IBR"/>
    <property type="match status" value="2"/>
</dbReference>